<dbReference type="OrthoDB" id="5740960at2"/>
<dbReference type="SFLD" id="SFLDS00019">
    <property type="entry name" value="Glutathione_Transferase_(cytos"/>
    <property type="match status" value="1"/>
</dbReference>
<dbReference type="SUPFAM" id="SSF47616">
    <property type="entry name" value="GST C-terminal domain-like"/>
    <property type="match status" value="1"/>
</dbReference>
<name>A0A502C6S6_9GAMM</name>
<dbReference type="InterPro" id="IPR040079">
    <property type="entry name" value="Glutathione_S-Trfase"/>
</dbReference>
<sequence>MYTLYYSPGTASMVVHLALLEIGALHELRLVDFDTDAQHDPAYLKLNPRGVVPTLVIDGRPLSESAALLMVLAERHPEAKLAPAPGTPEREAWQQWIVYLSNTLMSTYRFWFYPSELGAPEHTPEVHAALQRKVESVWDLLDAQLNANGPYLLGREFSGADLLLTMLMRWSRNMPRPVTEWPALKRLADLVRARPSWQKLYEIEGLSEW</sequence>
<dbReference type="PROSITE" id="PS50404">
    <property type="entry name" value="GST_NTER"/>
    <property type="match status" value="1"/>
</dbReference>
<evidence type="ECO:0000259" key="2">
    <source>
        <dbReference type="PROSITE" id="PS50405"/>
    </source>
</evidence>
<gene>
    <name evidence="3" type="ORF">EAH88_10245</name>
</gene>
<organism evidence="3 4">
    <name type="scientific">Rhodanobacter glycinis</name>
    <dbReference type="NCBI Taxonomy" id="582702"/>
    <lineage>
        <taxon>Bacteria</taxon>
        <taxon>Pseudomonadati</taxon>
        <taxon>Pseudomonadota</taxon>
        <taxon>Gammaproteobacteria</taxon>
        <taxon>Lysobacterales</taxon>
        <taxon>Rhodanobacteraceae</taxon>
        <taxon>Rhodanobacter</taxon>
    </lineage>
</organism>
<accession>A0A502C6S6</accession>
<dbReference type="PANTHER" id="PTHR44051:SF21">
    <property type="entry name" value="GLUTATHIONE S-TRANSFERASE FAMILY PROTEIN"/>
    <property type="match status" value="1"/>
</dbReference>
<protein>
    <submittedName>
        <fullName evidence="3">Glutathione S-transferase family protein</fullName>
    </submittedName>
</protein>
<feature type="domain" description="GST N-terminal" evidence="1">
    <location>
        <begin position="1"/>
        <end position="80"/>
    </location>
</feature>
<dbReference type="CDD" id="cd03188">
    <property type="entry name" value="GST_C_Beta"/>
    <property type="match status" value="1"/>
</dbReference>
<dbReference type="Proteomes" id="UP000319486">
    <property type="component" value="Unassembled WGS sequence"/>
</dbReference>
<evidence type="ECO:0000313" key="4">
    <source>
        <dbReference type="Proteomes" id="UP000319486"/>
    </source>
</evidence>
<dbReference type="Pfam" id="PF00043">
    <property type="entry name" value="GST_C"/>
    <property type="match status" value="1"/>
</dbReference>
<evidence type="ECO:0000259" key="1">
    <source>
        <dbReference type="PROSITE" id="PS50404"/>
    </source>
</evidence>
<dbReference type="Gene3D" id="1.20.1050.10">
    <property type="match status" value="1"/>
</dbReference>
<evidence type="ECO:0000313" key="3">
    <source>
        <dbReference type="EMBL" id="TPG08618.1"/>
    </source>
</evidence>
<dbReference type="InterPro" id="IPR036249">
    <property type="entry name" value="Thioredoxin-like_sf"/>
</dbReference>
<dbReference type="InterPro" id="IPR004046">
    <property type="entry name" value="GST_C"/>
</dbReference>
<dbReference type="PROSITE" id="PS50405">
    <property type="entry name" value="GST_CTER"/>
    <property type="match status" value="1"/>
</dbReference>
<dbReference type="SFLD" id="SFLDG00358">
    <property type="entry name" value="Main_(cytGST)"/>
    <property type="match status" value="1"/>
</dbReference>
<dbReference type="InterPro" id="IPR004045">
    <property type="entry name" value="Glutathione_S-Trfase_N"/>
</dbReference>
<dbReference type="PANTHER" id="PTHR44051">
    <property type="entry name" value="GLUTATHIONE S-TRANSFERASE-RELATED"/>
    <property type="match status" value="1"/>
</dbReference>
<dbReference type="InterPro" id="IPR010987">
    <property type="entry name" value="Glutathione-S-Trfase_C-like"/>
</dbReference>
<feature type="domain" description="GST C-terminal" evidence="2">
    <location>
        <begin position="86"/>
        <end position="209"/>
    </location>
</feature>
<proteinExistence type="predicted"/>
<dbReference type="Pfam" id="PF13417">
    <property type="entry name" value="GST_N_3"/>
    <property type="match status" value="1"/>
</dbReference>
<dbReference type="RefSeq" id="WP_140652478.1">
    <property type="nucleotide sequence ID" value="NZ_RCZB01000003.1"/>
</dbReference>
<keyword evidence="4" id="KW-1185">Reference proteome</keyword>
<reference evidence="3 4" key="1">
    <citation type="journal article" date="2019" name="Environ. Microbiol.">
        <title>Species interactions and distinct microbial communities in high Arctic permafrost affected cryosols are associated with the CH4 and CO2 gas fluxes.</title>
        <authorList>
            <person name="Altshuler I."/>
            <person name="Hamel J."/>
            <person name="Turney S."/>
            <person name="Magnuson E."/>
            <person name="Levesque R."/>
            <person name="Greer C."/>
            <person name="Whyte L.G."/>
        </authorList>
    </citation>
    <scope>NUCLEOTIDE SEQUENCE [LARGE SCALE GENOMIC DNA]</scope>
    <source>
        <strain evidence="3 4">S13Y</strain>
    </source>
</reference>
<dbReference type="Gene3D" id="3.40.30.10">
    <property type="entry name" value="Glutaredoxin"/>
    <property type="match status" value="1"/>
</dbReference>
<dbReference type="InterPro" id="IPR036282">
    <property type="entry name" value="Glutathione-S-Trfase_C_sf"/>
</dbReference>
<dbReference type="CDD" id="cd03057">
    <property type="entry name" value="GST_N_Beta"/>
    <property type="match status" value="1"/>
</dbReference>
<dbReference type="AlphaFoldDB" id="A0A502C6S6"/>
<dbReference type="SUPFAM" id="SSF52833">
    <property type="entry name" value="Thioredoxin-like"/>
    <property type="match status" value="1"/>
</dbReference>
<dbReference type="SFLD" id="SFLDG01150">
    <property type="entry name" value="Main.1:_Beta-like"/>
    <property type="match status" value="1"/>
</dbReference>
<dbReference type="EMBL" id="RCZO01000005">
    <property type="protein sequence ID" value="TPG08618.1"/>
    <property type="molecule type" value="Genomic_DNA"/>
</dbReference>
<comment type="caution">
    <text evidence="3">The sequence shown here is derived from an EMBL/GenBank/DDBJ whole genome shotgun (WGS) entry which is preliminary data.</text>
</comment>
<keyword evidence="3" id="KW-0808">Transferase</keyword>
<dbReference type="GO" id="GO:0016740">
    <property type="term" value="F:transferase activity"/>
    <property type="evidence" value="ECO:0007669"/>
    <property type="project" value="UniProtKB-KW"/>
</dbReference>